<dbReference type="STRING" id="118967.SAMN02745191_1258"/>
<dbReference type="Proteomes" id="UP000243297">
    <property type="component" value="Unassembled WGS sequence"/>
</dbReference>
<protein>
    <submittedName>
        <fullName evidence="1">Uncharacterized protein</fullName>
    </submittedName>
</protein>
<gene>
    <name evidence="1" type="ORF">SAMN02745191_1258</name>
</gene>
<accession>A0A1T4MI72</accession>
<organism evidence="1 2">
    <name type="scientific">Anaerorhabdus furcosa</name>
    <dbReference type="NCBI Taxonomy" id="118967"/>
    <lineage>
        <taxon>Bacteria</taxon>
        <taxon>Bacillati</taxon>
        <taxon>Bacillota</taxon>
        <taxon>Erysipelotrichia</taxon>
        <taxon>Erysipelotrichales</taxon>
        <taxon>Erysipelotrichaceae</taxon>
        <taxon>Anaerorhabdus</taxon>
    </lineage>
</organism>
<evidence type="ECO:0000313" key="1">
    <source>
        <dbReference type="EMBL" id="SJZ66561.1"/>
    </source>
</evidence>
<sequence>MKILDLLITQIIRIAKSSLLSTSRSNIYQSDCRELKKKAMKI</sequence>
<keyword evidence="2" id="KW-1185">Reference proteome</keyword>
<name>A0A1T4MI72_9FIRM</name>
<reference evidence="2" key="1">
    <citation type="submission" date="2017-02" db="EMBL/GenBank/DDBJ databases">
        <authorList>
            <person name="Varghese N."/>
            <person name="Submissions S."/>
        </authorList>
    </citation>
    <scope>NUCLEOTIDE SEQUENCE [LARGE SCALE GENOMIC DNA]</scope>
    <source>
        <strain evidence="2">ATCC 25662</strain>
    </source>
</reference>
<evidence type="ECO:0000313" key="2">
    <source>
        <dbReference type="Proteomes" id="UP000243297"/>
    </source>
</evidence>
<dbReference type="EMBL" id="FUWY01000003">
    <property type="protein sequence ID" value="SJZ66561.1"/>
    <property type="molecule type" value="Genomic_DNA"/>
</dbReference>
<proteinExistence type="predicted"/>
<dbReference type="RefSeq" id="WP_280940284.1">
    <property type="nucleotide sequence ID" value="NZ_FUWY01000003.1"/>
</dbReference>
<dbReference type="AlphaFoldDB" id="A0A1T4MI72"/>